<dbReference type="PROSITE" id="PS50076">
    <property type="entry name" value="DNAJ_2"/>
    <property type="match status" value="1"/>
</dbReference>
<reference evidence="3" key="1">
    <citation type="submission" date="2023-06" db="EMBL/GenBank/DDBJ databases">
        <title>Survivors Of The Sea: Transcriptome response of Skeletonema marinoi to long-term dormancy.</title>
        <authorList>
            <person name="Pinder M.I.M."/>
            <person name="Kourtchenko O."/>
            <person name="Robertson E.K."/>
            <person name="Larsson T."/>
            <person name="Maumus F."/>
            <person name="Osuna-Cruz C.M."/>
            <person name="Vancaester E."/>
            <person name="Stenow R."/>
            <person name="Vandepoele K."/>
            <person name="Ploug H."/>
            <person name="Bruchert V."/>
            <person name="Godhe A."/>
            <person name="Topel M."/>
        </authorList>
    </citation>
    <scope>NUCLEOTIDE SEQUENCE</scope>
    <source>
        <strain evidence="3">R05AC</strain>
    </source>
</reference>
<dbReference type="Gene3D" id="1.10.287.110">
    <property type="entry name" value="DnaJ domain"/>
    <property type="match status" value="1"/>
</dbReference>
<proteinExistence type="predicted"/>
<feature type="compositionally biased region" description="Basic residues" evidence="1">
    <location>
        <begin position="248"/>
        <end position="258"/>
    </location>
</feature>
<organism evidence="3 4">
    <name type="scientific">Skeletonema marinoi</name>
    <dbReference type="NCBI Taxonomy" id="267567"/>
    <lineage>
        <taxon>Eukaryota</taxon>
        <taxon>Sar</taxon>
        <taxon>Stramenopiles</taxon>
        <taxon>Ochrophyta</taxon>
        <taxon>Bacillariophyta</taxon>
        <taxon>Coscinodiscophyceae</taxon>
        <taxon>Thalassiosirophycidae</taxon>
        <taxon>Thalassiosirales</taxon>
        <taxon>Skeletonemataceae</taxon>
        <taxon>Skeletonema</taxon>
        <taxon>Skeletonema marinoi-dohrnii complex</taxon>
    </lineage>
</organism>
<gene>
    <name evidence="3" type="ORF">QTG54_002469</name>
</gene>
<comment type="caution">
    <text evidence="3">The sequence shown here is derived from an EMBL/GenBank/DDBJ whole genome shotgun (WGS) entry which is preliminary data.</text>
</comment>
<dbReference type="EMBL" id="JATAAI010000003">
    <property type="protein sequence ID" value="KAK1747125.1"/>
    <property type="molecule type" value="Genomic_DNA"/>
</dbReference>
<dbReference type="Proteomes" id="UP001224775">
    <property type="component" value="Unassembled WGS sequence"/>
</dbReference>
<evidence type="ECO:0000259" key="2">
    <source>
        <dbReference type="PROSITE" id="PS50076"/>
    </source>
</evidence>
<dbReference type="InterPro" id="IPR001623">
    <property type="entry name" value="DnaJ_domain"/>
</dbReference>
<protein>
    <recommendedName>
        <fullName evidence="2">J domain-containing protein</fullName>
    </recommendedName>
</protein>
<dbReference type="CDD" id="cd06257">
    <property type="entry name" value="DnaJ"/>
    <property type="match status" value="1"/>
</dbReference>
<keyword evidence="4" id="KW-1185">Reference proteome</keyword>
<dbReference type="SMART" id="SM00271">
    <property type="entry name" value="DnaJ"/>
    <property type="match status" value="1"/>
</dbReference>
<evidence type="ECO:0000256" key="1">
    <source>
        <dbReference type="SAM" id="MobiDB-lite"/>
    </source>
</evidence>
<dbReference type="SUPFAM" id="SSF46565">
    <property type="entry name" value="Chaperone J-domain"/>
    <property type="match status" value="1"/>
</dbReference>
<name>A0AAD8YL42_9STRA</name>
<sequence length="258" mass="29246">MNSTRTALRRRLLQAATHKSERRRMASSSLASLCTLCNNHHHHYNATIISNHQIISTKQQQQCQYFSSLPSPLKQAPCPFRTLNIPKESKYSHAKKSFLKIAMKHHPDTVGNDCEKAQQKSQTIFMKCRKALEALEECPKTGLAILKTTAELKRSMSNEEFDEWFEEETGHQSPFQFDLDPKVMREVADMHNDMEGSHGLDRDGGMWHLASMISNAVKQGKEGAESVLKLEAGAVRDGGEVEASGTLSRRRKRSVRRR</sequence>
<accession>A0AAD8YL42</accession>
<dbReference type="InterPro" id="IPR036869">
    <property type="entry name" value="J_dom_sf"/>
</dbReference>
<dbReference type="AlphaFoldDB" id="A0AAD8YL42"/>
<feature type="domain" description="J" evidence="2">
    <location>
        <begin position="78"/>
        <end position="165"/>
    </location>
</feature>
<feature type="region of interest" description="Disordered" evidence="1">
    <location>
        <begin position="230"/>
        <end position="258"/>
    </location>
</feature>
<evidence type="ECO:0000313" key="3">
    <source>
        <dbReference type="EMBL" id="KAK1747125.1"/>
    </source>
</evidence>
<evidence type="ECO:0000313" key="4">
    <source>
        <dbReference type="Proteomes" id="UP001224775"/>
    </source>
</evidence>